<dbReference type="InterPro" id="IPR042215">
    <property type="entry name" value="CarD-like_C"/>
</dbReference>
<dbReference type="AlphaFoldDB" id="A0A1I0BWN8"/>
<gene>
    <name evidence="1" type="ORF">SAMN04487771_100565</name>
</gene>
<dbReference type="Proteomes" id="UP000199820">
    <property type="component" value="Unassembled WGS sequence"/>
</dbReference>
<evidence type="ECO:0000313" key="1">
    <source>
        <dbReference type="EMBL" id="SET11493.1"/>
    </source>
</evidence>
<organism evidence="1 2">
    <name type="scientific">[Clostridium] aminophilum</name>
    <dbReference type="NCBI Taxonomy" id="1526"/>
    <lineage>
        <taxon>Bacteria</taxon>
        <taxon>Bacillati</taxon>
        <taxon>Bacillota</taxon>
        <taxon>Clostridia</taxon>
        <taxon>Lachnospirales</taxon>
        <taxon>Lachnospiraceae</taxon>
    </lineage>
</organism>
<protein>
    <submittedName>
        <fullName evidence="1">Transcriptional regulator, CarD family</fullName>
    </submittedName>
</protein>
<name>A0A1I0BWN8_9FIRM</name>
<dbReference type="Gene3D" id="1.20.58.1290">
    <property type="entry name" value="CarD-like, C-terminal domain"/>
    <property type="match status" value="1"/>
</dbReference>
<accession>A0A1I0BWN8</accession>
<dbReference type="RefSeq" id="WP_074648641.1">
    <property type="nucleotide sequence ID" value="NZ_FOIL01000005.1"/>
</dbReference>
<dbReference type="STRING" id="1526.SAMN02910262_00829"/>
<dbReference type="eggNOG" id="COG1329">
    <property type="taxonomic scope" value="Bacteria"/>
</dbReference>
<reference evidence="1 2" key="1">
    <citation type="submission" date="2016-10" db="EMBL/GenBank/DDBJ databases">
        <authorList>
            <person name="de Groot N.N."/>
        </authorList>
    </citation>
    <scope>NUCLEOTIDE SEQUENCE [LARGE SCALE GENOMIC DNA]</scope>
    <source>
        <strain evidence="1 2">KH1P1</strain>
    </source>
</reference>
<keyword evidence="2" id="KW-1185">Reference proteome</keyword>
<proteinExistence type="predicted"/>
<sequence>MQTGDYLVHNSGKVCQITGTEIMKLTGKDVRYLILTPIRGSAETIYVPEEVASATLKPIMSRAEAMNLIHRMDEIEPLKIRNERHRDQEYAAAYNTQDMDTMVSVVKELHNRQEHRRSIGKALPSKDAQMMARVQSTIDECMAVALGIRPEEVSDFIRDNR</sequence>
<evidence type="ECO:0000313" key="2">
    <source>
        <dbReference type="Proteomes" id="UP000199820"/>
    </source>
</evidence>
<dbReference type="OrthoDB" id="9786074at2"/>
<dbReference type="EMBL" id="FOIL01000005">
    <property type="protein sequence ID" value="SET11493.1"/>
    <property type="molecule type" value="Genomic_DNA"/>
</dbReference>
<dbReference type="Gene3D" id="2.40.10.170">
    <property type="match status" value="1"/>
</dbReference>